<feature type="region of interest" description="Disordered" evidence="1">
    <location>
        <begin position="229"/>
        <end position="259"/>
    </location>
</feature>
<dbReference type="AlphaFoldDB" id="A0A098QZS9"/>
<comment type="caution">
    <text evidence="2">The sequence shown here is derived from an EMBL/GenBank/DDBJ whole genome shotgun (WGS) entry which is preliminary data.</text>
</comment>
<evidence type="ECO:0000313" key="2">
    <source>
        <dbReference type="EMBL" id="KGE73360.1"/>
    </source>
</evidence>
<protein>
    <submittedName>
        <fullName evidence="2">Uncharacterized protein</fullName>
    </submittedName>
</protein>
<accession>A0A098QZS9</accession>
<proteinExistence type="predicted"/>
<dbReference type="Proteomes" id="UP000029692">
    <property type="component" value="Unassembled WGS sequence"/>
</dbReference>
<sequence>MGNRHFLSGARDSLFAETTKNNHPREKSSPRGLYGLGPLWISLAVFFLSGCVSADYGVAIKPLESPETPEDLQGFVVRRISRFSSGPEENGVAPHTLARSYWTSRILLDFGLTSALAEEEQVELSRSLFEFVPAMAQQEGLYQILEFPDFFQSGEPLIFQNQVYSMDYRGIVRRVVYLVSNAGVSSGGINRGRSVISGDAQYFQRLVITPQGGLVDLSDWLRAQDQSAEAGTAPMVENPQPEPQKPETEETSPRPSLSPEATTAFFQDALLSLRVNLLGSGNTIESVIKSEALLAEVAIDRTPEPIAQELALWAGVTRLARQLLESQPLEEDGEDSRGAELLGSDAAQTPPDLSEQYGDGFLTSHDGDFLGLLGRLSLVPPGKE</sequence>
<dbReference type="STRING" id="1480694.DC28_04395"/>
<evidence type="ECO:0000256" key="1">
    <source>
        <dbReference type="SAM" id="MobiDB-lite"/>
    </source>
</evidence>
<organism evidence="2 3">
    <name type="scientific">Spirochaeta lutea</name>
    <dbReference type="NCBI Taxonomy" id="1480694"/>
    <lineage>
        <taxon>Bacteria</taxon>
        <taxon>Pseudomonadati</taxon>
        <taxon>Spirochaetota</taxon>
        <taxon>Spirochaetia</taxon>
        <taxon>Spirochaetales</taxon>
        <taxon>Spirochaetaceae</taxon>
        <taxon>Spirochaeta</taxon>
    </lineage>
</organism>
<gene>
    <name evidence="2" type="ORF">DC28_04395</name>
</gene>
<name>A0A098QZS9_9SPIO</name>
<evidence type="ECO:0000313" key="3">
    <source>
        <dbReference type="Proteomes" id="UP000029692"/>
    </source>
</evidence>
<reference evidence="2 3" key="1">
    <citation type="submission" date="2014-05" db="EMBL/GenBank/DDBJ databases">
        <title>De novo Genome Sequence of Spirocheata sp.</title>
        <authorList>
            <person name="Shivani Y."/>
            <person name="Subhash Y."/>
            <person name="Tushar L."/>
            <person name="Sasikala C."/>
            <person name="Ramana C.V."/>
        </authorList>
    </citation>
    <scope>NUCLEOTIDE SEQUENCE [LARGE SCALE GENOMIC DNA]</scope>
    <source>
        <strain evidence="2 3">JC230</strain>
    </source>
</reference>
<dbReference type="RefSeq" id="WP_037546281.1">
    <property type="nucleotide sequence ID" value="NZ_JNUP01000031.1"/>
</dbReference>
<dbReference type="EMBL" id="JNUP01000031">
    <property type="protein sequence ID" value="KGE73360.1"/>
    <property type="molecule type" value="Genomic_DNA"/>
</dbReference>
<keyword evidence="3" id="KW-1185">Reference proteome</keyword>